<keyword evidence="5" id="KW-0732">Signal</keyword>
<feature type="region of interest" description="Disordered" evidence="10">
    <location>
        <begin position="344"/>
        <end position="367"/>
    </location>
</feature>
<dbReference type="Proteomes" id="UP001165065">
    <property type="component" value="Unassembled WGS sequence"/>
</dbReference>
<keyword evidence="8" id="KW-0472">Membrane</keyword>
<evidence type="ECO:0000256" key="9">
    <source>
        <dbReference type="ARBA" id="ARBA00023180"/>
    </source>
</evidence>
<dbReference type="GO" id="GO:0034975">
    <property type="term" value="P:protein folding in endoplasmic reticulum"/>
    <property type="evidence" value="ECO:0007669"/>
    <property type="project" value="TreeGrafter"/>
</dbReference>
<comment type="subcellular location">
    <subcellularLocation>
        <location evidence="1">Endoplasmic reticulum membrane</location>
        <topology evidence="1">Single-pass type I membrane protein</topology>
    </subcellularLocation>
</comment>
<evidence type="ECO:0000259" key="11">
    <source>
        <dbReference type="Pfam" id="PF07774"/>
    </source>
</evidence>
<gene>
    <name evidence="12" type="ORF">TrCOL_g9215</name>
</gene>
<dbReference type="OrthoDB" id="28092at2759"/>
<dbReference type="EMBL" id="BRYA01000615">
    <property type="protein sequence ID" value="GMI25707.1"/>
    <property type="molecule type" value="Genomic_DNA"/>
</dbReference>
<comment type="caution">
    <text evidence="12">The sequence shown here is derived from an EMBL/GenBank/DDBJ whole genome shotgun (WGS) entry which is preliminary data.</text>
</comment>
<evidence type="ECO:0000256" key="3">
    <source>
        <dbReference type="ARBA" id="ARBA00020824"/>
    </source>
</evidence>
<accession>A0A9W7FXG4</accession>
<evidence type="ECO:0000256" key="1">
    <source>
        <dbReference type="ARBA" id="ARBA00004115"/>
    </source>
</evidence>
<evidence type="ECO:0000256" key="4">
    <source>
        <dbReference type="ARBA" id="ARBA00022692"/>
    </source>
</evidence>
<evidence type="ECO:0000313" key="12">
    <source>
        <dbReference type="EMBL" id="GMI25707.1"/>
    </source>
</evidence>
<comment type="similarity">
    <text evidence="2">Belongs to the EMC1 family.</text>
</comment>
<reference evidence="13" key="1">
    <citation type="journal article" date="2023" name="Commun. Biol.">
        <title>Genome analysis of Parmales, the sister group of diatoms, reveals the evolutionary specialization of diatoms from phago-mixotrophs to photoautotrophs.</title>
        <authorList>
            <person name="Ban H."/>
            <person name="Sato S."/>
            <person name="Yoshikawa S."/>
            <person name="Yamada K."/>
            <person name="Nakamura Y."/>
            <person name="Ichinomiya M."/>
            <person name="Sato N."/>
            <person name="Blanc-Mathieu R."/>
            <person name="Endo H."/>
            <person name="Kuwata A."/>
            <person name="Ogata H."/>
        </authorList>
    </citation>
    <scope>NUCLEOTIDE SEQUENCE [LARGE SCALE GENOMIC DNA]</scope>
</reference>
<evidence type="ECO:0000313" key="13">
    <source>
        <dbReference type="Proteomes" id="UP001165065"/>
    </source>
</evidence>
<protein>
    <recommendedName>
        <fullName evidence="3">ER membrane protein complex subunit 1</fullName>
    </recommendedName>
</protein>
<dbReference type="InterPro" id="IPR026895">
    <property type="entry name" value="EMC1"/>
</dbReference>
<keyword evidence="9" id="KW-0325">Glycoprotein</keyword>
<evidence type="ECO:0000256" key="10">
    <source>
        <dbReference type="SAM" id="MobiDB-lite"/>
    </source>
</evidence>
<feature type="compositionally biased region" description="Basic and acidic residues" evidence="10">
    <location>
        <begin position="352"/>
        <end position="361"/>
    </location>
</feature>
<evidence type="ECO:0000256" key="5">
    <source>
        <dbReference type="ARBA" id="ARBA00022729"/>
    </source>
</evidence>
<dbReference type="InterPro" id="IPR011678">
    <property type="entry name" value="EMC1_C"/>
</dbReference>
<proteinExistence type="inferred from homology"/>
<evidence type="ECO:0000256" key="2">
    <source>
        <dbReference type="ARBA" id="ARBA00007904"/>
    </source>
</evidence>
<feature type="domain" description="ER membrane protein complex subunit 1 C-terminal" evidence="11">
    <location>
        <begin position="408"/>
        <end position="624"/>
    </location>
</feature>
<dbReference type="PANTHER" id="PTHR21573:SF0">
    <property type="entry name" value="ER MEMBRANE PROTEIN COMPLEX SUBUNIT 1"/>
    <property type="match status" value="1"/>
</dbReference>
<dbReference type="PANTHER" id="PTHR21573">
    <property type="entry name" value="ER MEMBRANE PROTEIN COMPLEX SUBUNIT 1"/>
    <property type="match status" value="1"/>
</dbReference>
<keyword evidence="7" id="KW-1133">Transmembrane helix</keyword>
<keyword evidence="4" id="KW-0812">Transmembrane</keyword>
<name>A0A9W7FXG4_9STRA</name>
<dbReference type="GO" id="GO:0072546">
    <property type="term" value="C:EMC complex"/>
    <property type="evidence" value="ECO:0007669"/>
    <property type="project" value="InterPro"/>
</dbReference>
<organism evidence="12 13">
    <name type="scientific">Triparma columacea</name>
    <dbReference type="NCBI Taxonomy" id="722753"/>
    <lineage>
        <taxon>Eukaryota</taxon>
        <taxon>Sar</taxon>
        <taxon>Stramenopiles</taxon>
        <taxon>Ochrophyta</taxon>
        <taxon>Bolidophyceae</taxon>
        <taxon>Parmales</taxon>
        <taxon>Triparmaceae</taxon>
        <taxon>Triparma</taxon>
    </lineage>
</organism>
<dbReference type="AlphaFoldDB" id="A0A9W7FXG4"/>
<evidence type="ECO:0000256" key="7">
    <source>
        <dbReference type="ARBA" id="ARBA00022989"/>
    </source>
</evidence>
<keyword evidence="6" id="KW-0256">Endoplasmic reticulum</keyword>
<dbReference type="Pfam" id="PF07774">
    <property type="entry name" value="EMC1_C"/>
    <property type="match status" value="1"/>
</dbReference>
<evidence type="ECO:0000256" key="8">
    <source>
        <dbReference type="ARBA" id="ARBA00023136"/>
    </source>
</evidence>
<evidence type="ECO:0000256" key="6">
    <source>
        <dbReference type="ARBA" id="ARBA00022824"/>
    </source>
</evidence>
<sequence length="625" mass="67166">MRPLHFALGLTALSSVESIFRDQKGLLDSFIVSRPPLTSHLFLNTLHSTTSLLYTTSHDVGLLSVDGEEVWTLGWSDCKLGREVKEVNTGDLGGVELECGGEGESRGRWLLDKNGGSVRPFEGKAFGKDKGRDNPIGWDVTKEGVTTTVTGPSSSYSWIDCFSTITDVSFSSDSTSVSLLCAQSGSVFEFSLDTSDPGSTAVSSAPSLVGKGTEARYVGGSVLTWDSTGARYSGFEVTGSVSECYMSSGKPVCGVDGSLRSIETGENVMEPYLSVDEEKGTIRSYNGRNQILAEVNLKGEKIVARERGGGGGVKVMGDDGVLVKWPGSWEVVITKVDKGFGDPKWVNGDGEGAPKKPRGVEPKAGPSSDATIPSLYVTVYDSVTLDVLYRVGHDHAGGHVNVVTASGNWIIYSYWNDKTKRTELSAITLYSGLVPSGGITMFKNEHPQSATVRSRYEGYGAISLQRTYWYGKAITGMGVTKTRHGITPASVVLELMNGQVATLDLRMLDPRRPGGDPKMTEKMEGLMKYDPNLPHVPLNVVTYDRPGRATSSVWSSGATLESTSRILCTGRGGAWTAKHQGRQRFDELPGNFNKTALVAGVLGLTAMYVAAKEYGKGKTLKMAWM</sequence>
<keyword evidence="13" id="KW-1185">Reference proteome</keyword>